<protein>
    <submittedName>
        <fullName evidence="1">Uncharacterized protein</fullName>
    </submittedName>
</protein>
<accession>A0A1I7NTB5</accession>
<evidence type="ECO:0000313" key="2">
    <source>
        <dbReference type="Proteomes" id="UP000199074"/>
    </source>
</evidence>
<sequence length="85" mass="9744">MSFELVDIALAERHEHPHLHNRINGKVRAVLTETIDGHEQRHELMIPAWVERSQEMDEADVDLALMVKAAKIVGRLRERLAPTSD</sequence>
<name>A0A1I7NTB5_9HYPH</name>
<proteinExistence type="predicted"/>
<reference evidence="1 2" key="1">
    <citation type="submission" date="2016-10" db="EMBL/GenBank/DDBJ databases">
        <authorList>
            <person name="de Groot N.N."/>
        </authorList>
    </citation>
    <scope>NUCLEOTIDE SEQUENCE [LARGE SCALE GENOMIC DNA]</scope>
    <source>
        <strain evidence="1 2">IPL20</strain>
    </source>
</reference>
<evidence type="ECO:0000313" key="1">
    <source>
        <dbReference type="EMBL" id="SFV37917.1"/>
    </source>
</evidence>
<dbReference type="EMBL" id="FPCK01000003">
    <property type="protein sequence ID" value="SFV37917.1"/>
    <property type="molecule type" value="Genomic_DNA"/>
</dbReference>
<organism evidence="1 2">
    <name type="scientific">Devosia crocina</name>
    <dbReference type="NCBI Taxonomy" id="429728"/>
    <lineage>
        <taxon>Bacteria</taxon>
        <taxon>Pseudomonadati</taxon>
        <taxon>Pseudomonadota</taxon>
        <taxon>Alphaproteobacteria</taxon>
        <taxon>Hyphomicrobiales</taxon>
        <taxon>Devosiaceae</taxon>
        <taxon>Devosia</taxon>
    </lineage>
</organism>
<dbReference type="Proteomes" id="UP000199074">
    <property type="component" value="Unassembled WGS sequence"/>
</dbReference>
<dbReference type="RefSeq" id="WP_139232605.1">
    <property type="nucleotide sequence ID" value="NZ_FPCK01000003.1"/>
</dbReference>
<gene>
    <name evidence="1" type="ORF">SAMN05216456_3167</name>
</gene>
<dbReference type="OrthoDB" id="7949457at2"/>
<keyword evidence="2" id="KW-1185">Reference proteome</keyword>
<dbReference type="AlphaFoldDB" id="A0A1I7NTB5"/>